<keyword evidence="1" id="KW-1185">Reference proteome</keyword>
<sequence length="381" mass="43311">MFYPTESFESKEFLVARKTLQETQNLPIYIPVNCSTLQEQVMNDNENIQPEVISLHVNRVLPLLLHGQIAVSGVDFMGVYQNENHLLLKRKCELETVAPTKRFKCSNCREIITCAGCGAFAKQNKRGRPKGSKNKMTKVERLHCNFEAAVKEKKLMQHLNDIVPKGKMPRFRCISRPNISATVSESSSYPNSSWSRDSQNKKINLISQYSLFPTNNNNNIEIANKESHDSNNNNNIFLEDFPEVFDLNEGSKCDTFDFDALDSLLESLPLQNDNNDRPITTPNTIDTPTSSDNCSIDKTLDFTSVTSDEVDTKIENLPWYKSTEECKLIRNYGKVSNERFESLMDNQISLISGMLKSVGEVFEKRNISMSAILKCHENKPT</sequence>
<dbReference type="RefSeq" id="XP_017786321.1">
    <property type="nucleotide sequence ID" value="XM_017930832.1"/>
</dbReference>
<reference evidence="2" key="1">
    <citation type="submission" date="2025-08" db="UniProtKB">
        <authorList>
            <consortium name="RefSeq"/>
        </authorList>
    </citation>
    <scope>IDENTIFICATION</scope>
    <source>
        <tissue evidence="2">Whole Larva</tissue>
    </source>
</reference>
<accession>A0ABM1NHM1</accession>
<evidence type="ECO:0000313" key="2">
    <source>
        <dbReference type="RefSeq" id="XP_017786321.1"/>
    </source>
</evidence>
<proteinExistence type="predicted"/>
<evidence type="ECO:0000313" key="1">
    <source>
        <dbReference type="Proteomes" id="UP000695000"/>
    </source>
</evidence>
<dbReference type="GeneID" id="108569322"/>
<name>A0ABM1NHM1_NICVS</name>
<gene>
    <name evidence="2" type="primary">LOC108569322</name>
</gene>
<dbReference type="Proteomes" id="UP000695000">
    <property type="component" value="Unplaced"/>
</dbReference>
<organism evidence="1 2">
    <name type="scientific">Nicrophorus vespilloides</name>
    <name type="common">Boreal carrion beetle</name>
    <dbReference type="NCBI Taxonomy" id="110193"/>
    <lineage>
        <taxon>Eukaryota</taxon>
        <taxon>Metazoa</taxon>
        <taxon>Ecdysozoa</taxon>
        <taxon>Arthropoda</taxon>
        <taxon>Hexapoda</taxon>
        <taxon>Insecta</taxon>
        <taxon>Pterygota</taxon>
        <taxon>Neoptera</taxon>
        <taxon>Endopterygota</taxon>
        <taxon>Coleoptera</taxon>
        <taxon>Polyphaga</taxon>
        <taxon>Staphyliniformia</taxon>
        <taxon>Silphidae</taxon>
        <taxon>Nicrophorinae</taxon>
        <taxon>Nicrophorus</taxon>
    </lineage>
</organism>
<protein>
    <submittedName>
        <fullName evidence="2">Uncharacterized protein LOC108569322 isoform X1</fullName>
    </submittedName>
</protein>